<accession>A0ABQ9CW03</accession>
<comment type="caution">
    <text evidence="2">The sequence shown here is derived from an EMBL/GenBank/DDBJ whole genome shotgun (WGS) entry which is preliminary data.</text>
</comment>
<organism evidence="2 3">
    <name type="scientific">Willisornis vidua</name>
    <name type="common">Xingu scale-backed antbird</name>
    <dbReference type="NCBI Taxonomy" id="1566151"/>
    <lineage>
        <taxon>Eukaryota</taxon>
        <taxon>Metazoa</taxon>
        <taxon>Chordata</taxon>
        <taxon>Craniata</taxon>
        <taxon>Vertebrata</taxon>
        <taxon>Euteleostomi</taxon>
        <taxon>Archelosauria</taxon>
        <taxon>Archosauria</taxon>
        <taxon>Dinosauria</taxon>
        <taxon>Saurischia</taxon>
        <taxon>Theropoda</taxon>
        <taxon>Coelurosauria</taxon>
        <taxon>Aves</taxon>
        <taxon>Neognathae</taxon>
        <taxon>Neoaves</taxon>
        <taxon>Telluraves</taxon>
        <taxon>Australaves</taxon>
        <taxon>Passeriformes</taxon>
        <taxon>Thamnophilidae</taxon>
        <taxon>Willisornis</taxon>
    </lineage>
</organism>
<evidence type="ECO:0000256" key="1">
    <source>
        <dbReference type="SAM" id="MobiDB-lite"/>
    </source>
</evidence>
<dbReference type="Proteomes" id="UP001145742">
    <property type="component" value="Unassembled WGS sequence"/>
</dbReference>
<keyword evidence="3" id="KW-1185">Reference proteome</keyword>
<gene>
    <name evidence="2" type="ORF">WISP_129531</name>
</gene>
<sequence length="140" mass="15500">MWDHKNHLKIKMPKCKVSDMSTDSDELNEIRPVEENWGILVDGKMAMSQQCALAAKKANSILGCIKRHVGQWVEGGGPPFLLCPHETQPGVLNPGLEPSACGPARAGPQEEHKDNQGAGAPLLRRQVKKLELFSLEKRWL</sequence>
<evidence type="ECO:0000313" key="3">
    <source>
        <dbReference type="Proteomes" id="UP001145742"/>
    </source>
</evidence>
<name>A0ABQ9CW03_9PASS</name>
<evidence type="ECO:0000313" key="2">
    <source>
        <dbReference type="EMBL" id="KAJ7406994.1"/>
    </source>
</evidence>
<reference evidence="2" key="1">
    <citation type="submission" date="2019-10" db="EMBL/GenBank/DDBJ databases">
        <authorList>
            <person name="Soares A.E.R."/>
            <person name="Aleixo A."/>
            <person name="Schneider P."/>
            <person name="Miyaki C.Y."/>
            <person name="Schneider M.P."/>
            <person name="Mello C."/>
            <person name="Vasconcelos A.T.R."/>
        </authorList>
    </citation>
    <scope>NUCLEOTIDE SEQUENCE</scope>
    <source>
        <tissue evidence="2">Muscle</tissue>
    </source>
</reference>
<feature type="region of interest" description="Disordered" evidence="1">
    <location>
        <begin position="95"/>
        <end position="121"/>
    </location>
</feature>
<dbReference type="EMBL" id="WHWB01034620">
    <property type="protein sequence ID" value="KAJ7406994.1"/>
    <property type="molecule type" value="Genomic_DNA"/>
</dbReference>
<protein>
    <submittedName>
        <fullName evidence="2">Uncharacterized protein</fullName>
    </submittedName>
</protein>
<proteinExistence type="predicted"/>